<dbReference type="RefSeq" id="WP_013086676.1">
    <property type="nucleotide sequence ID" value="NC_014106.1"/>
</dbReference>
<organism evidence="3 4">
    <name type="scientific">Lactobacillus crispatus (strain ST1)</name>
    <dbReference type="NCBI Taxonomy" id="748671"/>
    <lineage>
        <taxon>Bacteria</taxon>
        <taxon>Bacillati</taxon>
        <taxon>Bacillota</taxon>
        <taxon>Bacilli</taxon>
        <taxon>Lactobacillales</taxon>
        <taxon>Lactobacillaceae</taxon>
        <taxon>Lactobacillus</taxon>
    </lineage>
</organism>
<reference key="2">
    <citation type="submission" date="2010-03" db="EMBL/GenBank/DDBJ databases">
        <title>Genome Sequence of Lactobacillus crispatus ST1.</title>
        <authorList>
            <person name="Ojala T."/>
            <person name="Kuparinen V."/>
            <person name="Koskinen J.P."/>
            <person name="Alatalo E."/>
            <person name="Holm L."/>
            <person name="Auvinen P."/>
            <person name="Edelman S."/>
            <person name="Westerlund-Wikstroem B."/>
            <person name="Korhonen T.K."/>
            <person name="Paulin L."/>
            <person name="Kankainen M."/>
        </authorList>
    </citation>
    <scope>NUCLEOTIDE SEQUENCE</scope>
    <source>
        <strain>ST1</strain>
    </source>
</reference>
<dbReference type="GO" id="GO:0006355">
    <property type="term" value="P:regulation of DNA-templated transcription"/>
    <property type="evidence" value="ECO:0007669"/>
    <property type="project" value="InterPro"/>
</dbReference>
<name>D5GYV1_LACCS</name>
<dbReference type="Gene3D" id="2.60.120.10">
    <property type="entry name" value="Jelly Rolls"/>
    <property type="match status" value="1"/>
</dbReference>
<proteinExistence type="predicted"/>
<dbReference type="AlphaFoldDB" id="D5GYV1"/>
<dbReference type="Gene3D" id="1.10.10.60">
    <property type="entry name" value="Homeodomain-like"/>
    <property type="match status" value="1"/>
</dbReference>
<dbReference type="InterPro" id="IPR014710">
    <property type="entry name" value="RmlC-like_jellyroll"/>
</dbReference>
<evidence type="ECO:0000313" key="3">
    <source>
        <dbReference type="EMBL" id="CBL50960.1"/>
    </source>
</evidence>
<sequence>MSKYLESYTDTYTDFNNKIISDFILYNCGVEYCSSGWSYGPKRREYHFIHFVKDGKGTLEIEGHTFHIHKNQCFIVPANEVSLYYADKTDPWKYSWIGFLGIQSNRYVEQLINNGNFVLDIANAEKYERKIKNIISLPSNSLASALKITGITYNILGNLIEEVSPSNIQTNNSIAMLAKRYMDLNYYDSIQIKDIADFLNINVNYLSTAFKKSLRSLPRNI</sequence>
<reference evidence="3 4" key="1">
    <citation type="journal article" date="2010" name="J. Bacteriol.">
        <title>Genome sequence of Lactobacillus crispatus ST1.</title>
        <authorList>
            <person name="Ojala T."/>
            <person name="Kuparinen V."/>
            <person name="Koskinen J.P."/>
            <person name="Alatalo E."/>
            <person name="Holm L."/>
            <person name="Auvinen P."/>
            <person name="Edelman S."/>
            <person name="Westerlund-Wikstrom B."/>
            <person name="Korhonen T.K."/>
            <person name="Paulin L."/>
            <person name="Kankainen M."/>
        </authorList>
    </citation>
    <scope>NUCLEOTIDE SEQUENCE [LARGE SCALE GENOMIC DNA]</scope>
    <source>
        <strain evidence="3 4">ST1</strain>
    </source>
</reference>
<dbReference type="InterPro" id="IPR003313">
    <property type="entry name" value="AraC-bd"/>
</dbReference>
<dbReference type="KEGG" id="lcr:LCRIS_01513"/>
<dbReference type="InterPro" id="IPR037923">
    <property type="entry name" value="HTH-like"/>
</dbReference>
<evidence type="ECO:0000313" key="4">
    <source>
        <dbReference type="Proteomes" id="UP000002371"/>
    </source>
</evidence>
<dbReference type="SUPFAM" id="SSF51215">
    <property type="entry name" value="Regulatory protein AraC"/>
    <property type="match status" value="1"/>
</dbReference>
<dbReference type="HOGENOM" id="CLU_000445_88_6_9"/>
<dbReference type="GO" id="GO:0003677">
    <property type="term" value="F:DNA binding"/>
    <property type="evidence" value="ECO:0007669"/>
    <property type="project" value="UniProtKB-KW"/>
</dbReference>
<dbReference type="eggNOG" id="COG2207">
    <property type="taxonomic scope" value="Bacteria"/>
</dbReference>
<evidence type="ECO:0000259" key="2">
    <source>
        <dbReference type="Pfam" id="PF02311"/>
    </source>
</evidence>
<accession>D5GYV1</accession>
<evidence type="ECO:0000256" key="1">
    <source>
        <dbReference type="ARBA" id="ARBA00023125"/>
    </source>
</evidence>
<dbReference type="CDD" id="cd06986">
    <property type="entry name" value="cupin_MmsR-like_N"/>
    <property type="match status" value="1"/>
</dbReference>
<feature type="domain" description="AraC-type arabinose-binding/dimerisation" evidence="2">
    <location>
        <begin position="28"/>
        <end position="110"/>
    </location>
</feature>
<protein>
    <submittedName>
        <fullName evidence="3">AraC protein, arabinose-binding/dimerisation</fullName>
    </submittedName>
</protein>
<keyword evidence="1" id="KW-0238">DNA-binding</keyword>
<gene>
    <name evidence="3" type="ordered locus">LCRIS_01513</name>
</gene>
<dbReference type="Proteomes" id="UP000002371">
    <property type="component" value="Chromosome"/>
</dbReference>
<dbReference type="Pfam" id="PF02311">
    <property type="entry name" value="AraC_binding"/>
    <property type="match status" value="1"/>
</dbReference>
<dbReference type="EMBL" id="FN692037">
    <property type="protein sequence ID" value="CBL50960.1"/>
    <property type="molecule type" value="Genomic_DNA"/>
</dbReference>